<dbReference type="InterPro" id="IPR005227">
    <property type="entry name" value="YqgF"/>
</dbReference>
<dbReference type="NCBIfam" id="TIGR00250">
    <property type="entry name" value="RNAse_H_YqgF"/>
    <property type="match status" value="1"/>
</dbReference>
<keyword evidence="3" id="KW-0540">Nuclease</keyword>
<dbReference type="EMBL" id="BTGU01000063">
    <property type="protein sequence ID" value="GMN56314.1"/>
    <property type="molecule type" value="Genomic_DNA"/>
</dbReference>
<evidence type="ECO:0000259" key="6">
    <source>
        <dbReference type="SMART" id="SM00732"/>
    </source>
</evidence>
<feature type="region of interest" description="Disordered" evidence="5">
    <location>
        <begin position="1"/>
        <end position="33"/>
    </location>
</feature>
<dbReference type="GO" id="GO:0004518">
    <property type="term" value="F:nuclease activity"/>
    <property type="evidence" value="ECO:0007669"/>
    <property type="project" value="UniProtKB-KW"/>
</dbReference>
<feature type="compositionally biased region" description="Polar residues" evidence="5">
    <location>
        <begin position="1"/>
        <end position="15"/>
    </location>
</feature>
<proteinExistence type="inferred from homology"/>
<keyword evidence="8" id="KW-1185">Reference proteome</keyword>
<dbReference type="SMART" id="SM00732">
    <property type="entry name" value="YqgFc"/>
    <property type="match status" value="1"/>
</dbReference>
<dbReference type="GO" id="GO:0000967">
    <property type="term" value="P:rRNA 5'-end processing"/>
    <property type="evidence" value="ECO:0007669"/>
    <property type="project" value="TreeGrafter"/>
</dbReference>
<accession>A0AA88ANR1</accession>
<keyword evidence="2" id="KW-0690">Ribosome biogenesis</keyword>
<name>A0AA88ANR1_FICCA</name>
<keyword evidence="4" id="KW-0378">Hydrolase</keyword>
<reference evidence="7" key="1">
    <citation type="submission" date="2023-07" db="EMBL/GenBank/DDBJ databases">
        <title>draft genome sequence of fig (Ficus carica).</title>
        <authorList>
            <person name="Takahashi T."/>
            <person name="Nishimura K."/>
        </authorList>
    </citation>
    <scope>NUCLEOTIDE SEQUENCE</scope>
</reference>
<dbReference type="InterPro" id="IPR012337">
    <property type="entry name" value="RNaseH-like_sf"/>
</dbReference>
<organism evidence="7 8">
    <name type="scientific">Ficus carica</name>
    <name type="common">Common fig</name>
    <dbReference type="NCBI Taxonomy" id="3494"/>
    <lineage>
        <taxon>Eukaryota</taxon>
        <taxon>Viridiplantae</taxon>
        <taxon>Streptophyta</taxon>
        <taxon>Embryophyta</taxon>
        <taxon>Tracheophyta</taxon>
        <taxon>Spermatophyta</taxon>
        <taxon>Magnoliopsida</taxon>
        <taxon>eudicotyledons</taxon>
        <taxon>Gunneridae</taxon>
        <taxon>Pentapetalae</taxon>
        <taxon>rosids</taxon>
        <taxon>fabids</taxon>
        <taxon>Rosales</taxon>
        <taxon>Moraceae</taxon>
        <taxon>Ficeae</taxon>
        <taxon>Ficus</taxon>
    </lineage>
</organism>
<evidence type="ECO:0000256" key="4">
    <source>
        <dbReference type="ARBA" id="ARBA00022801"/>
    </source>
</evidence>
<evidence type="ECO:0000256" key="2">
    <source>
        <dbReference type="ARBA" id="ARBA00022517"/>
    </source>
</evidence>
<evidence type="ECO:0000256" key="3">
    <source>
        <dbReference type="ARBA" id="ARBA00022722"/>
    </source>
</evidence>
<gene>
    <name evidence="7" type="ORF">TIFTF001_025434</name>
</gene>
<dbReference type="CDD" id="cd16964">
    <property type="entry name" value="YqgF"/>
    <property type="match status" value="1"/>
</dbReference>
<comment type="caution">
    <text evidence="7">The sequence shown here is derived from an EMBL/GenBank/DDBJ whole genome shotgun (WGS) entry which is preliminary data.</text>
</comment>
<dbReference type="Pfam" id="PF03652">
    <property type="entry name" value="RuvX"/>
    <property type="match status" value="1"/>
</dbReference>
<dbReference type="FunFam" id="3.30.420.140:FF:000009">
    <property type="entry name" value="Holliday junction resolvase"/>
    <property type="match status" value="1"/>
</dbReference>
<dbReference type="PANTHER" id="PTHR33317">
    <property type="entry name" value="POLYNUCLEOTIDYL TRANSFERASE, RIBONUCLEASE H-LIKE SUPERFAMILY PROTEIN"/>
    <property type="match status" value="1"/>
</dbReference>
<evidence type="ECO:0000313" key="7">
    <source>
        <dbReference type="EMBL" id="GMN56314.1"/>
    </source>
</evidence>
<dbReference type="Proteomes" id="UP001187192">
    <property type="component" value="Unassembled WGS sequence"/>
</dbReference>
<protein>
    <recommendedName>
        <fullName evidence="6">YqgF/RNase H-like domain-containing protein</fullName>
    </recommendedName>
</protein>
<evidence type="ECO:0000313" key="8">
    <source>
        <dbReference type="Proteomes" id="UP001187192"/>
    </source>
</evidence>
<dbReference type="PANTHER" id="PTHR33317:SF4">
    <property type="entry name" value="POLYNUCLEOTIDYL TRANSFERASE, RIBONUCLEASE H-LIKE SUPERFAMILY PROTEIN"/>
    <property type="match status" value="1"/>
</dbReference>
<evidence type="ECO:0000256" key="1">
    <source>
        <dbReference type="ARBA" id="ARBA00022490"/>
    </source>
</evidence>
<dbReference type="GO" id="GO:0016787">
    <property type="term" value="F:hydrolase activity"/>
    <property type="evidence" value="ECO:0007669"/>
    <property type="project" value="UniProtKB-KW"/>
</dbReference>
<dbReference type="InterPro" id="IPR006641">
    <property type="entry name" value="YqgF/RNaseH-like_dom"/>
</dbReference>
<dbReference type="SUPFAM" id="SSF53098">
    <property type="entry name" value="Ribonuclease H-like"/>
    <property type="match status" value="1"/>
</dbReference>
<keyword evidence="1" id="KW-0963">Cytoplasm</keyword>
<dbReference type="Gene3D" id="3.30.420.140">
    <property type="entry name" value="YqgF/RNase H-like domain"/>
    <property type="match status" value="1"/>
</dbReference>
<dbReference type="InterPro" id="IPR037027">
    <property type="entry name" value="YqgF/RNaseH-like_dom_sf"/>
</dbReference>
<sequence length="245" mass="27304">MWSFQQRASSPSQAPFLSPINGAGGRNPKNAPSSVQILRKQPRKHKLHHHGGVRAAMVDEILPNALRRKLDRNWRGGFSLGVDLGMSRTGVALSKGFSLRPLTVLKLRGEKLELQLLDIAQRQEADEFIIGLPKSSDGKETPQSNKVRSVAGRLAVRAAHRGWRVYLLDEHGTTREAVDRMICMGLSESARQNKSDAYAAMMVLERYFSMSGEGTELVLPKNVALQERLRMGPARDIDLFPEEEI</sequence>
<dbReference type="HAMAP" id="MF_00651">
    <property type="entry name" value="Nuclease_YqgF"/>
    <property type="match status" value="1"/>
</dbReference>
<dbReference type="AlphaFoldDB" id="A0AA88ANR1"/>
<evidence type="ECO:0000256" key="5">
    <source>
        <dbReference type="SAM" id="MobiDB-lite"/>
    </source>
</evidence>
<feature type="domain" description="YqgF/RNase H-like" evidence="6">
    <location>
        <begin position="77"/>
        <end position="177"/>
    </location>
</feature>